<dbReference type="Proteomes" id="UP000316598">
    <property type="component" value="Unassembled WGS sequence"/>
</dbReference>
<evidence type="ECO:0000313" key="2">
    <source>
        <dbReference type="Proteomes" id="UP000316598"/>
    </source>
</evidence>
<dbReference type="EMBL" id="SJPI01000001">
    <property type="protein sequence ID" value="TWT54631.1"/>
    <property type="molecule type" value="Genomic_DNA"/>
</dbReference>
<reference evidence="1 2" key="1">
    <citation type="submission" date="2019-02" db="EMBL/GenBank/DDBJ databases">
        <title>Deep-cultivation of Planctomycetes and their phenomic and genomic characterization uncovers novel biology.</title>
        <authorList>
            <person name="Wiegand S."/>
            <person name="Jogler M."/>
            <person name="Boedeker C."/>
            <person name="Pinto D."/>
            <person name="Vollmers J."/>
            <person name="Rivas-Marin E."/>
            <person name="Kohn T."/>
            <person name="Peeters S.H."/>
            <person name="Heuer A."/>
            <person name="Rast P."/>
            <person name="Oberbeckmann S."/>
            <person name="Bunk B."/>
            <person name="Jeske O."/>
            <person name="Meyerdierks A."/>
            <person name="Storesund J.E."/>
            <person name="Kallscheuer N."/>
            <person name="Luecker S."/>
            <person name="Lage O.M."/>
            <person name="Pohl T."/>
            <person name="Merkel B.J."/>
            <person name="Hornburger P."/>
            <person name="Mueller R.-W."/>
            <person name="Bruemmer F."/>
            <person name="Labrenz M."/>
            <person name="Spormann A.M."/>
            <person name="Op Den Camp H."/>
            <person name="Overmann J."/>
            <person name="Amann R."/>
            <person name="Jetten M.S.M."/>
            <person name="Mascher T."/>
            <person name="Medema M.H."/>
            <person name="Devos D.P."/>
            <person name="Kaster A.-K."/>
            <person name="Ovreas L."/>
            <person name="Rohde M."/>
            <person name="Galperin M.Y."/>
            <person name="Jogler C."/>
        </authorList>
    </citation>
    <scope>NUCLEOTIDE SEQUENCE [LARGE SCALE GENOMIC DNA]</scope>
    <source>
        <strain evidence="1 2">Pla22</strain>
    </source>
</reference>
<name>A0A5C5WWW2_9BACT</name>
<gene>
    <name evidence="1" type="ORF">Pla22_22810</name>
</gene>
<organism evidence="1 2">
    <name type="scientific">Rubripirellula amarantea</name>
    <dbReference type="NCBI Taxonomy" id="2527999"/>
    <lineage>
        <taxon>Bacteria</taxon>
        <taxon>Pseudomonadati</taxon>
        <taxon>Planctomycetota</taxon>
        <taxon>Planctomycetia</taxon>
        <taxon>Pirellulales</taxon>
        <taxon>Pirellulaceae</taxon>
        <taxon>Rubripirellula</taxon>
    </lineage>
</organism>
<accession>A0A5C5WWW2</accession>
<evidence type="ECO:0000313" key="1">
    <source>
        <dbReference type="EMBL" id="TWT54631.1"/>
    </source>
</evidence>
<dbReference type="RefSeq" id="WP_146514649.1">
    <property type="nucleotide sequence ID" value="NZ_SJPI01000001.1"/>
</dbReference>
<proteinExistence type="predicted"/>
<protein>
    <submittedName>
        <fullName evidence="1">Uncharacterized protein</fullName>
    </submittedName>
</protein>
<dbReference type="AlphaFoldDB" id="A0A5C5WWW2"/>
<comment type="caution">
    <text evidence="1">The sequence shown here is derived from an EMBL/GenBank/DDBJ whole genome shotgun (WGS) entry which is preliminary data.</text>
</comment>
<keyword evidence="2" id="KW-1185">Reference proteome</keyword>
<dbReference type="OrthoDB" id="281924at2"/>
<sequence length="452" mass="50809">MTHSQFRLIGILTLLGSVIAVGVSVVRSSDDAVARVSHVMTATLWDSSQTINAIDSGGRLRAGDAIFIRVEDGGWEQVGFVQRADPQSDHLQLTWYGGSNPNEYQFDQHWQSGSLQQVIATMMPPEKQQLIKHRLTSVLEQHGDEISAALMPLVQESMRRSLPIIESSFRESVARHRSEIDRLGRRLNREIVQQQLVPLAKEELLPIIRRHAQPEAEAIGRELWDRASLWRFGWRAVLDQTPIPQKGLVQEEWERFVEEEAVPVVEAHTDQLVAAVQATLRDIAANPAVRAELGNVLSELAEDPDARDLVRDILKETVVDNQSLRKVWEDVWTSPQAKESLRIAGDRLEPVIRQIGDDLFGTREAGIDPNFARVLRNQVLGKDRHWVVASYRGRMTGNGALGNGGDEEDLIEIGVANESESYPMIYMARNFRDARPKTRANSVESVSREAPR</sequence>